<dbReference type="Proteomes" id="UP000653797">
    <property type="component" value="Unassembled WGS sequence"/>
</dbReference>
<dbReference type="InterPro" id="IPR011006">
    <property type="entry name" value="CheY-like_superfamily"/>
</dbReference>
<evidence type="ECO:0000313" key="5">
    <source>
        <dbReference type="Proteomes" id="UP000653797"/>
    </source>
</evidence>
<protein>
    <submittedName>
        <fullName evidence="4">Response regulator transcription factor</fullName>
    </submittedName>
</protein>
<comment type="caution">
    <text evidence="4">The sequence shown here is derived from an EMBL/GenBank/DDBJ whole genome shotgun (WGS) entry which is preliminary data.</text>
</comment>
<organism evidence="4 5">
    <name type="scientific">Spirosoma validum</name>
    <dbReference type="NCBI Taxonomy" id="2771355"/>
    <lineage>
        <taxon>Bacteria</taxon>
        <taxon>Pseudomonadati</taxon>
        <taxon>Bacteroidota</taxon>
        <taxon>Cytophagia</taxon>
        <taxon>Cytophagales</taxon>
        <taxon>Cytophagaceae</taxon>
        <taxon>Spirosoma</taxon>
    </lineage>
</organism>
<dbReference type="PROSITE" id="PS50930">
    <property type="entry name" value="HTH_LYTTR"/>
    <property type="match status" value="1"/>
</dbReference>
<evidence type="ECO:0000256" key="1">
    <source>
        <dbReference type="PROSITE-ProRule" id="PRU00169"/>
    </source>
</evidence>
<proteinExistence type="predicted"/>
<feature type="modified residue" description="4-aspartylphosphate" evidence="1">
    <location>
        <position position="55"/>
    </location>
</feature>
<evidence type="ECO:0000313" key="4">
    <source>
        <dbReference type="EMBL" id="MBD2757058.1"/>
    </source>
</evidence>
<dbReference type="SMART" id="SM00448">
    <property type="entry name" value="REC"/>
    <property type="match status" value="1"/>
</dbReference>
<dbReference type="InterPro" id="IPR046947">
    <property type="entry name" value="LytR-like"/>
</dbReference>
<feature type="domain" description="HTH LytTR-type" evidence="3">
    <location>
        <begin position="150"/>
        <end position="250"/>
    </location>
</feature>
<evidence type="ECO:0000259" key="3">
    <source>
        <dbReference type="PROSITE" id="PS50930"/>
    </source>
</evidence>
<dbReference type="Gene3D" id="2.40.50.1020">
    <property type="entry name" value="LytTr DNA-binding domain"/>
    <property type="match status" value="1"/>
</dbReference>
<keyword evidence="5" id="KW-1185">Reference proteome</keyword>
<dbReference type="PANTHER" id="PTHR37299:SF1">
    <property type="entry name" value="STAGE 0 SPORULATION PROTEIN A HOMOLOG"/>
    <property type="match status" value="1"/>
</dbReference>
<dbReference type="AlphaFoldDB" id="A0A927GGU4"/>
<reference evidence="4" key="1">
    <citation type="submission" date="2020-09" db="EMBL/GenBank/DDBJ databases">
        <authorList>
            <person name="Kim M.K."/>
        </authorList>
    </citation>
    <scope>NUCLEOTIDE SEQUENCE</scope>
    <source>
        <strain evidence="4">BT704</strain>
    </source>
</reference>
<dbReference type="SMART" id="SM00850">
    <property type="entry name" value="LytTR"/>
    <property type="match status" value="1"/>
</dbReference>
<dbReference type="EMBL" id="JACXAA010000016">
    <property type="protein sequence ID" value="MBD2757058.1"/>
    <property type="molecule type" value="Genomic_DNA"/>
</dbReference>
<dbReference type="Pfam" id="PF00072">
    <property type="entry name" value="Response_reg"/>
    <property type="match status" value="1"/>
</dbReference>
<dbReference type="Pfam" id="PF04397">
    <property type="entry name" value="LytTR"/>
    <property type="match status" value="1"/>
</dbReference>
<accession>A0A927GGU4</accession>
<dbReference type="Gene3D" id="3.40.50.2300">
    <property type="match status" value="1"/>
</dbReference>
<dbReference type="InterPro" id="IPR001789">
    <property type="entry name" value="Sig_transdc_resp-reg_receiver"/>
</dbReference>
<dbReference type="RefSeq" id="WP_191042678.1">
    <property type="nucleotide sequence ID" value="NZ_JACXAA010000016.1"/>
</dbReference>
<dbReference type="PROSITE" id="PS50110">
    <property type="entry name" value="RESPONSE_REGULATORY"/>
    <property type="match status" value="1"/>
</dbReference>
<gene>
    <name evidence="4" type="ORF">IC230_29530</name>
</gene>
<evidence type="ECO:0000259" key="2">
    <source>
        <dbReference type="PROSITE" id="PS50110"/>
    </source>
</evidence>
<sequence length="252" mass="28775">MTLSCIAVDDEPLALGLVCAFIEKTPFLGLKGRFSSAVEALQFLLQQRVDVIFLDIQMPDLTGLELARVLERSNTGPRPTRIVFTTAFDQFALDGFRVDALDYLLKPFNYEEFLRAASKARNYFELVQRTEPTPVAVLPAAPVEIGEDYLFLKVEYQLVRIAYSDILYIEGLKDYVKVYRQSDSKPLLSLTSLKTLEEKLPARQFMRVHRSFIVALDRINSVTRNSVQIGPTTIPVSDQYKDVFSEFISRWM</sequence>
<dbReference type="SUPFAM" id="SSF52172">
    <property type="entry name" value="CheY-like"/>
    <property type="match status" value="1"/>
</dbReference>
<dbReference type="PANTHER" id="PTHR37299">
    <property type="entry name" value="TRANSCRIPTIONAL REGULATOR-RELATED"/>
    <property type="match status" value="1"/>
</dbReference>
<keyword evidence="1" id="KW-0597">Phosphoprotein</keyword>
<dbReference type="InterPro" id="IPR007492">
    <property type="entry name" value="LytTR_DNA-bd_dom"/>
</dbReference>
<name>A0A927GGU4_9BACT</name>
<dbReference type="GO" id="GO:0003677">
    <property type="term" value="F:DNA binding"/>
    <property type="evidence" value="ECO:0007669"/>
    <property type="project" value="InterPro"/>
</dbReference>
<dbReference type="GO" id="GO:0000156">
    <property type="term" value="F:phosphorelay response regulator activity"/>
    <property type="evidence" value="ECO:0007669"/>
    <property type="project" value="InterPro"/>
</dbReference>
<feature type="domain" description="Response regulatory" evidence="2">
    <location>
        <begin position="4"/>
        <end position="121"/>
    </location>
</feature>